<comment type="caution">
    <text evidence="2">The sequence shown here is derived from an EMBL/GenBank/DDBJ whole genome shotgun (WGS) entry which is preliminary data.</text>
</comment>
<keyword evidence="3" id="KW-1185">Reference proteome</keyword>
<sequence>MDNKRFKLASNWEEIGESCQKICLREISFKDLMEITKGWNPTGKRASEPERAYSDFSRLKRSRPTQISSGFTPFRPKKISGQESPFFTIPGRIQEKKRIQGQKQDIFKPKAELVRQNDIEAVGIGERIT</sequence>
<evidence type="ECO:0000313" key="2">
    <source>
        <dbReference type="EMBL" id="MBW0552096.1"/>
    </source>
</evidence>
<evidence type="ECO:0000313" key="3">
    <source>
        <dbReference type="Proteomes" id="UP000765509"/>
    </source>
</evidence>
<evidence type="ECO:0000256" key="1">
    <source>
        <dbReference type="SAM" id="MobiDB-lite"/>
    </source>
</evidence>
<name>A0A9Q3PA07_9BASI</name>
<gene>
    <name evidence="2" type="ORF">O181_091811</name>
</gene>
<organism evidence="2 3">
    <name type="scientific">Austropuccinia psidii MF-1</name>
    <dbReference type="NCBI Taxonomy" id="1389203"/>
    <lineage>
        <taxon>Eukaryota</taxon>
        <taxon>Fungi</taxon>
        <taxon>Dikarya</taxon>
        <taxon>Basidiomycota</taxon>
        <taxon>Pucciniomycotina</taxon>
        <taxon>Pucciniomycetes</taxon>
        <taxon>Pucciniales</taxon>
        <taxon>Sphaerophragmiaceae</taxon>
        <taxon>Austropuccinia</taxon>
    </lineage>
</organism>
<dbReference type="AlphaFoldDB" id="A0A9Q3PA07"/>
<dbReference type="EMBL" id="AVOT02058161">
    <property type="protein sequence ID" value="MBW0552096.1"/>
    <property type="molecule type" value="Genomic_DNA"/>
</dbReference>
<accession>A0A9Q3PA07</accession>
<reference evidence="2" key="1">
    <citation type="submission" date="2021-03" db="EMBL/GenBank/DDBJ databases">
        <title>Draft genome sequence of rust myrtle Austropuccinia psidii MF-1, a brazilian biotype.</title>
        <authorList>
            <person name="Quecine M.C."/>
            <person name="Pachon D.M.R."/>
            <person name="Bonatelli M.L."/>
            <person name="Correr F.H."/>
            <person name="Franceschini L.M."/>
            <person name="Leite T.F."/>
            <person name="Margarido G.R.A."/>
            <person name="Almeida C.A."/>
            <person name="Ferrarezi J.A."/>
            <person name="Labate C.A."/>
        </authorList>
    </citation>
    <scope>NUCLEOTIDE SEQUENCE</scope>
    <source>
        <strain evidence="2">MF-1</strain>
    </source>
</reference>
<protein>
    <submittedName>
        <fullName evidence="2">Uncharacterized protein</fullName>
    </submittedName>
</protein>
<feature type="region of interest" description="Disordered" evidence="1">
    <location>
        <begin position="65"/>
        <end position="85"/>
    </location>
</feature>
<proteinExistence type="predicted"/>
<dbReference type="Proteomes" id="UP000765509">
    <property type="component" value="Unassembled WGS sequence"/>
</dbReference>